<organism evidence="1 2">
    <name type="scientific">Bipolaris oryzae ATCC 44560</name>
    <dbReference type="NCBI Taxonomy" id="930090"/>
    <lineage>
        <taxon>Eukaryota</taxon>
        <taxon>Fungi</taxon>
        <taxon>Dikarya</taxon>
        <taxon>Ascomycota</taxon>
        <taxon>Pezizomycotina</taxon>
        <taxon>Dothideomycetes</taxon>
        <taxon>Pleosporomycetidae</taxon>
        <taxon>Pleosporales</taxon>
        <taxon>Pleosporineae</taxon>
        <taxon>Pleosporaceae</taxon>
        <taxon>Bipolaris</taxon>
    </lineage>
</organism>
<gene>
    <name evidence="1" type="ORF">COCMIDRAFT_93499</name>
</gene>
<evidence type="ECO:0008006" key="3">
    <source>
        <dbReference type="Google" id="ProtNLM"/>
    </source>
</evidence>
<dbReference type="GeneID" id="19128278"/>
<dbReference type="AlphaFoldDB" id="W6ZFF1"/>
<dbReference type="OrthoDB" id="5420958at2759"/>
<protein>
    <recommendedName>
        <fullName evidence="3">HTH psq-type domain-containing protein</fullName>
    </recommendedName>
</protein>
<sequence>IDKASQALTRRVPPDVSKLYRALADHSGVPRATIHHHANSRRSIEEKALKQKYLHL</sequence>
<keyword evidence="2" id="KW-1185">Reference proteome</keyword>
<dbReference type="RefSeq" id="XP_007687320.1">
    <property type="nucleotide sequence ID" value="XM_007689130.1"/>
</dbReference>
<dbReference type="KEGG" id="bor:COCMIDRAFT_93499"/>
<feature type="non-terminal residue" evidence="1">
    <location>
        <position position="1"/>
    </location>
</feature>
<proteinExistence type="predicted"/>
<evidence type="ECO:0000313" key="1">
    <source>
        <dbReference type="EMBL" id="EUC46224.1"/>
    </source>
</evidence>
<reference evidence="1 2" key="1">
    <citation type="journal article" date="2013" name="PLoS Genet.">
        <title>Comparative genome structure, secondary metabolite, and effector coding capacity across Cochliobolus pathogens.</title>
        <authorList>
            <person name="Condon B.J."/>
            <person name="Leng Y."/>
            <person name="Wu D."/>
            <person name="Bushley K.E."/>
            <person name="Ohm R.A."/>
            <person name="Otillar R."/>
            <person name="Martin J."/>
            <person name="Schackwitz W."/>
            <person name="Grimwood J."/>
            <person name="MohdZainudin N."/>
            <person name="Xue C."/>
            <person name="Wang R."/>
            <person name="Manning V.A."/>
            <person name="Dhillon B."/>
            <person name="Tu Z.J."/>
            <person name="Steffenson B.J."/>
            <person name="Salamov A."/>
            <person name="Sun H."/>
            <person name="Lowry S."/>
            <person name="LaButti K."/>
            <person name="Han J."/>
            <person name="Copeland A."/>
            <person name="Lindquist E."/>
            <person name="Barry K."/>
            <person name="Schmutz J."/>
            <person name="Baker S.E."/>
            <person name="Ciuffetti L.M."/>
            <person name="Grigoriev I.V."/>
            <person name="Zhong S."/>
            <person name="Turgeon B.G."/>
        </authorList>
    </citation>
    <scope>NUCLEOTIDE SEQUENCE [LARGE SCALE GENOMIC DNA]</scope>
    <source>
        <strain evidence="1 2">ATCC 44560</strain>
    </source>
</reference>
<dbReference type="HOGENOM" id="CLU_3111889_0_0_1"/>
<accession>W6ZFF1</accession>
<evidence type="ECO:0000313" key="2">
    <source>
        <dbReference type="Proteomes" id="UP000054032"/>
    </source>
</evidence>
<dbReference type="Proteomes" id="UP000054032">
    <property type="component" value="Unassembled WGS sequence"/>
</dbReference>
<name>W6ZFF1_COCMI</name>
<dbReference type="EMBL" id="KI963970">
    <property type="protein sequence ID" value="EUC46224.1"/>
    <property type="molecule type" value="Genomic_DNA"/>
</dbReference>